<dbReference type="Proteomes" id="UP000192223">
    <property type="component" value="Unplaced"/>
</dbReference>
<name>A0A1W4XV80_AGRPL</name>
<dbReference type="InParanoid" id="A0A1W4XV80"/>
<dbReference type="InterPro" id="IPR044884">
    <property type="entry name" value="Ribosomal_mL55_sf"/>
</dbReference>
<dbReference type="GeneID" id="108744909"/>
<dbReference type="GO" id="GO:0006412">
    <property type="term" value="P:translation"/>
    <property type="evidence" value="ECO:0007669"/>
    <property type="project" value="TreeGrafter"/>
</dbReference>
<accession>A0A1W4XV80</accession>
<evidence type="ECO:0000313" key="2">
    <source>
        <dbReference type="RefSeq" id="XP_018336373.1"/>
    </source>
</evidence>
<dbReference type="FunCoup" id="A0A1W4XV80">
    <property type="interactions" value="942"/>
</dbReference>
<dbReference type="PANTHER" id="PTHR34095">
    <property type="entry name" value="39S RIBOSOMAL PROTEIN L55, MITOCHONDRIAL"/>
    <property type="match status" value="1"/>
</dbReference>
<keyword evidence="2" id="KW-0687">Ribonucleoprotein</keyword>
<dbReference type="AlphaFoldDB" id="A0A1W4XV80"/>
<evidence type="ECO:0000313" key="1">
    <source>
        <dbReference type="Proteomes" id="UP000192223"/>
    </source>
</evidence>
<sequence length="113" mass="13631">MQCRCLGRLSLTNYYNSLQLRNLNSLSAAITKPHRRIYERTYPVMVVNPDGSTFTIRYHEPRKIITLPINIWTLSEAERKERLERRKPRKKIKIEEDIDDDFDSQKYIKYIKK</sequence>
<dbReference type="Pfam" id="PF09776">
    <property type="entry name" value="Mitoc_L55"/>
    <property type="match status" value="1"/>
</dbReference>
<dbReference type="GO" id="GO:0003735">
    <property type="term" value="F:structural constituent of ribosome"/>
    <property type="evidence" value="ECO:0007669"/>
    <property type="project" value="InterPro"/>
</dbReference>
<dbReference type="KEGG" id="apln:108744909"/>
<dbReference type="STRING" id="224129.A0A1W4XV80"/>
<proteinExistence type="predicted"/>
<dbReference type="InterPro" id="IPR018615">
    <property type="entry name" value="Ribosomal_mL55"/>
</dbReference>
<organism evidence="1 2">
    <name type="scientific">Agrilus planipennis</name>
    <name type="common">Emerald ash borer</name>
    <name type="synonym">Agrilus marcopoli</name>
    <dbReference type="NCBI Taxonomy" id="224129"/>
    <lineage>
        <taxon>Eukaryota</taxon>
        <taxon>Metazoa</taxon>
        <taxon>Ecdysozoa</taxon>
        <taxon>Arthropoda</taxon>
        <taxon>Hexapoda</taxon>
        <taxon>Insecta</taxon>
        <taxon>Pterygota</taxon>
        <taxon>Neoptera</taxon>
        <taxon>Endopterygota</taxon>
        <taxon>Coleoptera</taxon>
        <taxon>Polyphaga</taxon>
        <taxon>Elateriformia</taxon>
        <taxon>Buprestoidea</taxon>
        <taxon>Buprestidae</taxon>
        <taxon>Agrilinae</taxon>
        <taxon>Agrilus</taxon>
    </lineage>
</organism>
<dbReference type="CTD" id="128308"/>
<dbReference type="Gene3D" id="6.20.130.20">
    <property type="entry name" value="Mitochondrial ribosomal protein L55"/>
    <property type="match status" value="1"/>
</dbReference>
<keyword evidence="2" id="KW-0689">Ribosomal protein</keyword>
<dbReference type="RefSeq" id="XP_018336373.1">
    <property type="nucleotide sequence ID" value="XM_018480871.1"/>
</dbReference>
<keyword evidence="1" id="KW-1185">Reference proteome</keyword>
<dbReference type="PANTHER" id="PTHR34095:SF1">
    <property type="entry name" value="LARGE RIBOSOMAL SUBUNIT PROTEIN ML55"/>
    <property type="match status" value="1"/>
</dbReference>
<gene>
    <name evidence="2" type="primary">LOC108744909</name>
</gene>
<dbReference type="OrthoDB" id="9986315at2759"/>
<dbReference type="GO" id="GO:0005762">
    <property type="term" value="C:mitochondrial large ribosomal subunit"/>
    <property type="evidence" value="ECO:0007669"/>
    <property type="project" value="InterPro"/>
</dbReference>
<protein>
    <submittedName>
        <fullName evidence="2">39S ribosomal protein L55, mitochondrial</fullName>
    </submittedName>
</protein>
<reference evidence="2" key="1">
    <citation type="submission" date="2025-08" db="UniProtKB">
        <authorList>
            <consortium name="RefSeq"/>
        </authorList>
    </citation>
    <scope>IDENTIFICATION</scope>
    <source>
        <tissue evidence="2">Entire body</tissue>
    </source>
</reference>